<organism evidence="1 2">
    <name type="scientific">Ruminococcus albus (strain ATCC 27210 / DSM 20455 / JCM 14654 / NCDO 2250 / 7)</name>
    <dbReference type="NCBI Taxonomy" id="697329"/>
    <lineage>
        <taxon>Bacteria</taxon>
        <taxon>Bacillati</taxon>
        <taxon>Bacillota</taxon>
        <taxon>Clostridia</taxon>
        <taxon>Eubacteriales</taxon>
        <taxon>Oscillospiraceae</taxon>
        <taxon>Ruminococcus</taxon>
    </lineage>
</organism>
<dbReference type="Gene3D" id="3.40.50.12480">
    <property type="match status" value="1"/>
</dbReference>
<accession>E6UJW7</accession>
<dbReference type="KEGG" id="ral:Rumal_3518"/>
<dbReference type="InterPro" id="IPR032675">
    <property type="entry name" value="LRR_dom_sf"/>
</dbReference>
<dbReference type="OrthoDB" id="1816793at2"/>
<dbReference type="PANTHER" id="PTHR45661">
    <property type="entry name" value="SURFACE ANTIGEN"/>
    <property type="match status" value="1"/>
</dbReference>
<dbReference type="Pfam" id="PF13306">
    <property type="entry name" value="LRR_5"/>
    <property type="match status" value="1"/>
</dbReference>
<protein>
    <recommendedName>
        <fullName evidence="3">Leucine rich repeat-containing protein</fullName>
    </recommendedName>
</protein>
<dbReference type="EMBL" id="CP002404">
    <property type="protein sequence ID" value="ADU23963.1"/>
    <property type="molecule type" value="Genomic_DNA"/>
</dbReference>
<dbReference type="InterPro" id="IPR026906">
    <property type="entry name" value="LRR_5"/>
</dbReference>
<evidence type="ECO:0000313" key="1">
    <source>
        <dbReference type="EMBL" id="ADU23963.1"/>
    </source>
</evidence>
<name>E6UJW7_RUMA7</name>
<dbReference type="RefSeq" id="WP_013483512.1">
    <property type="nucleotide sequence ID" value="NC_014824.1"/>
</dbReference>
<dbReference type="eggNOG" id="COG4886">
    <property type="taxonomic scope" value="Bacteria"/>
</dbReference>
<dbReference type="AlphaFoldDB" id="E6UJW7"/>
<gene>
    <name evidence="1" type="ordered locus">Rumal_3518</name>
</gene>
<evidence type="ECO:0000313" key="2">
    <source>
        <dbReference type="Proteomes" id="UP000006919"/>
    </source>
</evidence>
<dbReference type="HOGENOM" id="CLU_1255186_0_0_9"/>
<reference evidence="2" key="1">
    <citation type="journal article" date="2011" name="J. Bacteriol.">
        <title>Complete genome of the cellulolytic ruminal bacterium Ruminococcus albus 7.</title>
        <authorList>
            <person name="Suen G."/>
            <person name="Stevenson D.M."/>
            <person name="Bruce D.C."/>
            <person name="Chertkov O."/>
            <person name="Copeland A."/>
            <person name="Cheng J.F."/>
            <person name="Detter C."/>
            <person name="Detter J.C."/>
            <person name="Goodwin L.A."/>
            <person name="Han C.S."/>
            <person name="Hauser L.J."/>
            <person name="Ivanova N.N."/>
            <person name="Kyrpides N.C."/>
            <person name="Land M.L."/>
            <person name="Lapidus A."/>
            <person name="Lucas S."/>
            <person name="Ovchinnikova G."/>
            <person name="Pitluck S."/>
            <person name="Tapia R."/>
            <person name="Woyke T."/>
            <person name="Boyum J."/>
            <person name="Mead D."/>
            <person name="Weimer P.J."/>
        </authorList>
    </citation>
    <scope>NUCLEOTIDE SEQUENCE [LARGE SCALE GENOMIC DNA]</scope>
    <source>
        <strain evidence="2">ATCC 27210 / DSM 20455 / JCM 14654 / NCDO 2250 / 7</strain>
        <plasmid evidence="2">pRUMAL01</plasmid>
    </source>
</reference>
<dbReference type="Proteomes" id="UP000006919">
    <property type="component" value="Plasmid pRUMAL01"/>
</dbReference>
<dbReference type="InterPro" id="IPR053139">
    <property type="entry name" value="Surface_bspA-like"/>
</dbReference>
<evidence type="ECO:0008006" key="3">
    <source>
        <dbReference type="Google" id="ProtNLM"/>
    </source>
</evidence>
<keyword evidence="1" id="KW-0614">Plasmid</keyword>
<dbReference type="Gene3D" id="3.80.10.10">
    <property type="entry name" value="Ribonuclease Inhibitor"/>
    <property type="match status" value="1"/>
</dbReference>
<sequence length="220" mass="24508" precursor="true">MKKKVLALSAAITMILGTGGVFPKAKLDFSSLISVYSWETNEGYEYEVINRDTICITGYSGYDAEIIIPDKIDGKKVTSLGENSFRYTGIKSITIPDGVKSIGENAFDNCEYLTSITIPESVEKIEGYTFWGCDNLESITLPNSITSIGQCAFGGCKSLTSITIPYSVTNIGDYALGYKMLLRFDEYEKLPNFKIYCYKDAQHITLSTLKNTEIQHFFKC</sequence>
<geneLocation type="plasmid" evidence="1 2">
    <name>pRUMAL01</name>
</geneLocation>
<proteinExistence type="predicted"/>
<dbReference type="PANTHER" id="PTHR45661:SF3">
    <property type="entry name" value="IG-LIKE DOMAIN-CONTAINING PROTEIN"/>
    <property type="match status" value="1"/>
</dbReference>
<dbReference type="SUPFAM" id="SSF52058">
    <property type="entry name" value="L domain-like"/>
    <property type="match status" value="1"/>
</dbReference>